<feature type="signal peptide" evidence="1">
    <location>
        <begin position="1"/>
        <end position="24"/>
    </location>
</feature>
<dbReference type="Proteomes" id="UP000306229">
    <property type="component" value="Chromosome"/>
</dbReference>
<dbReference type="PROSITE" id="PS51257">
    <property type="entry name" value="PROKAR_LIPOPROTEIN"/>
    <property type="match status" value="1"/>
</dbReference>
<dbReference type="AlphaFoldDB" id="A0A5B7TMJ0"/>
<dbReference type="EMBL" id="CP040749">
    <property type="protein sequence ID" value="QCX37468.1"/>
    <property type="molecule type" value="Genomic_DNA"/>
</dbReference>
<dbReference type="KEGG" id="fbe:FF125_03095"/>
<dbReference type="RefSeq" id="WP_138948403.1">
    <property type="nucleotide sequence ID" value="NZ_CP040749.1"/>
</dbReference>
<evidence type="ECO:0000313" key="3">
    <source>
        <dbReference type="Proteomes" id="UP000306229"/>
    </source>
</evidence>
<organism evidence="2 3">
    <name type="scientific">Aureibaculum algae</name>
    <dbReference type="NCBI Taxonomy" id="2584122"/>
    <lineage>
        <taxon>Bacteria</taxon>
        <taxon>Pseudomonadati</taxon>
        <taxon>Bacteroidota</taxon>
        <taxon>Flavobacteriia</taxon>
        <taxon>Flavobacteriales</taxon>
        <taxon>Flavobacteriaceae</taxon>
        <taxon>Aureibaculum</taxon>
    </lineage>
</organism>
<evidence type="ECO:0000313" key="2">
    <source>
        <dbReference type="EMBL" id="QCX37468.1"/>
    </source>
</evidence>
<keyword evidence="3" id="KW-1185">Reference proteome</keyword>
<evidence type="ECO:0000256" key="1">
    <source>
        <dbReference type="SAM" id="SignalP"/>
    </source>
</evidence>
<accession>A0A5B7TMJ0</accession>
<gene>
    <name evidence="2" type="ORF">FF125_03095</name>
</gene>
<sequence length="166" mass="19196">MKKYQILMTIAFLGMLFLSCAKSAEDKNTNTIIDKPENQKTVANTLVANLPSLIENTDFIVFSVRDNEVREQKRSSYTSDDWQKNYLNNLIFQHIKTQETHVLTKKKIKIISFERFIDSLNPTLNTTIYQVIDSFPNNEKQEAFTALYLSTNAGRNFTKITKLMSI</sequence>
<keyword evidence="1" id="KW-0732">Signal</keyword>
<dbReference type="OrthoDB" id="997423at2"/>
<reference evidence="2 3" key="1">
    <citation type="submission" date="2019-05" db="EMBL/GenBank/DDBJ databases">
        <title>Algicella ahnfeltiae gen. nov., sp. nov., a novel marine bacterium of the family Flavobacteriaceae isolated from a red alga.</title>
        <authorList>
            <person name="Nedashkovskaya O.I."/>
            <person name="Kukhlevskiy A.D."/>
            <person name="Kim S.-G."/>
            <person name="Zhukova N.V."/>
            <person name="Mikhailov V.V."/>
        </authorList>
    </citation>
    <scope>NUCLEOTIDE SEQUENCE [LARGE SCALE GENOMIC DNA]</scope>
    <source>
        <strain evidence="2 3">10Alg115</strain>
    </source>
</reference>
<protein>
    <submittedName>
        <fullName evidence="2">Uncharacterized protein</fullName>
    </submittedName>
</protein>
<name>A0A5B7TMJ0_9FLAO</name>
<feature type="chain" id="PRO_5022986435" evidence="1">
    <location>
        <begin position="25"/>
        <end position="166"/>
    </location>
</feature>
<proteinExistence type="predicted"/>